<gene>
    <name evidence="1" type="ORF">BB559_001270</name>
</gene>
<dbReference type="OrthoDB" id="3363286at2759"/>
<dbReference type="AlphaFoldDB" id="A0A2T9Z2K2"/>
<protein>
    <submittedName>
        <fullName evidence="1">Uncharacterized protein</fullName>
    </submittedName>
</protein>
<proteinExistence type="predicted"/>
<accession>A0A2T9Z2K2</accession>
<name>A0A2T9Z2K2_9FUNG</name>
<sequence>MHNHYVRYIQAEPELLELKNILESNPYAKMISSGFRLRRAAIEYPNILEGSKEKNILVVDETRQSSRYSGKSIHVKCNRMVLENFLKESKGVINTSLGLVRSDLCEHVEKVLKIRILNEFVVLSTLYNESVHNTQQETNPLTNQNDDIQSPVFQSSFISKLKDSNKPDLKKYTIIIRFKNLSTKAKNLDMNYITSSFTGPEALNSSLINEIYNSVSTNIYKPEPKPEITNEASIMTEGGVPEPNEKHVYDIDEMFGSETAKLVLYTILTNLYSKSKQNGDGIIVMEEGKETTEITIKQHLLTIEIFVQFFRLKMYLQ</sequence>
<reference evidence="1 2" key="1">
    <citation type="journal article" date="2018" name="MBio">
        <title>Comparative Genomics Reveals the Core Gene Toolbox for the Fungus-Insect Symbiosis.</title>
        <authorList>
            <person name="Wang Y."/>
            <person name="Stata M."/>
            <person name="Wang W."/>
            <person name="Stajich J.E."/>
            <person name="White M.M."/>
            <person name="Moncalvo J.M."/>
        </authorList>
    </citation>
    <scope>NUCLEOTIDE SEQUENCE [LARGE SCALE GENOMIC DNA]</scope>
    <source>
        <strain evidence="1 2">AUS-77-4</strain>
    </source>
</reference>
<dbReference type="EMBL" id="MBFT01000067">
    <property type="protein sequence ID" value="PVU98820.1"/>
    <property type="molecule type" value="Genomic_DNA"/>
</dbReference>
<organism evidence="1 2">
    <name type="scientific">Furculomyces boomerangus</name>
    <dbReference type="NCBI Taxonomy" id="61424"/>
    <lineage>
        <taxon>Eukaryota</taxon>
        <taxon>Fungi</taxon>
        <taxon>Fungi incertae sedis</taxon>
        <taxon>Zoopagomycota</taxon>
        <taxon>Kickxellomycotina</taxon>
        <taxon>Harpellomycetes</taxon>
        <taxon>Harpellales</taxon>
        <taxon>Harpellaceae</taxon>
        <taxon>Furculomyces</taxon>
    </lineage>
</organism>
<keyword evidence="2" id="KW-1185">Reference proteome</keyword>
<dbReference type="Proteomes" id="UP000245699">
    <property type="component" value="Unassembled WGS sequence"/>
</dbReference>
<evidence type="ECO:0000313" key="2">
    <source>
        <dbReference type="Proteomes" id="UP000245699"/>
    </source>
</evidence>
<evidence type="ECO:0000313" key="1">
    <source>
        <dbReference type="EMBL" id="PVU98820.1"/>
    </source>
</evidence>
<comment type="caution">
    <text evidence="1">The sequence shown here is derived from an EMBL/GenBank/DDBJ whole genome shotgun (WGS) entry which is preliminary data.</text>
</comment>